<feature type="domain" description="Copper type II ascorbate-dependent monooxygenase C-terminal" evidence="16">
    <location>
        <begin position="186"/>
        <end position="335"/>
    </location>
</feature>
<protein>
    <recommendedName>
        <fullName evidence="4">peptidylglycine monooxygenase</fullName>
        <ecNumber evidence="4">1.14.17.3</ecNumber>
    </recommendedName>
</protein>
<dbReference type="VEuPathDB" id="VectorBase:LLONM1_011608"/>
<evidence type="ECO:0000256" key="12">
    <source>
        <dbReference type="ARBA" id="ARBA00023180"/>
    </source>
</evidence>
<organism evidence="17 18">
    <name type="scientific">Lutzomyia longipalpis</name>
    <name type="common">Sand fly</name>
    <dbReference type="NCBI Taxonomy" id="7200"/>
    <lineage>
        <taxon>Eukaryota</taxon>
        <taxon>Metazoa</taxon>
        <taxon>Ecdysozoa</taxon>
        <taxon>Arthropoda</taxon>
        <taxon>Hexapoda</taxon>
        <taxon>Insecta</taxon>
        <taxon>Pterygota</taxon>
        <taxon>Neoptera</taxon>
        <taxon>Endopterygota</taxon>
        <taxon>Diptera</taxon>
        <taxon>Nematocera</taxon>
        <taxon>Psychodoidea</taxon>
        <taxon>Psychodidae</taxon>
        <taxon>Lutzomyia</taxon>
        <taxon>Lutzomyia</taxon>
    </lineage>
</organism>
<dbReference type="EC" id="1.14.17.3" evidence="4"/>
<dbReference type="InterPro" id="IPR036939">
    <property type="entry name" value="Cu2_ascorb_mOase_N_sf"/>
</dbReference>
<feature type="chain" id="PRO_5008408517" description="peptidylglycine monooxygenase" evidence="14">
    <location>
        <begin position="26"/>
        <end position="351"/>
    </location>
</feature>
<dbReference type="PANTHER" id="PTHR10680">
    <property type="entry name" value="PEPTIDYL-GLYCINE ALPHA-AMIDATING MONOOXYGENASE"/>
    <property type="match status" value="1"/>
</dbReference>
<dbReference type="SUPFAM" id="SSF49742">
    <property type="entry name" value="PHM/PNGase F"/>
    <property type="match status" value="2"/>
</dbReference>
<dbReference type="Pfam" id="PF01082">
    <property type="entry name" value="Cu2_monooxygen"/>
    <property type="match status" value="1"/>
</dbReference>
<feature type="domain" description="Copper type II ascorbate-dependent monooxygenase N-terminal" evidence="15">
    <location>
        <begin position="34"/>
        <end position="165"/>
    </location>
</feature>
<keyword evidence="18" id="KW-1185">Reference proteome</keyword>
<dbReference type="EMBL" id="AJWK01030724">
    <property type="status" value="NOT_ANNOTATED_CDS"/>
    <property type="molecule type" value="Genomic_DNA"/>
</dbReference>
<comment type="cofactor">
    <cofactor evidence="1">
        <name>Cu(2+)</name>
        <dbReference type="ChEBI" id="CHEBI:29036"/>
    </cofactor>
</comment>
<dbReference type="Gene3D" id="2.60.120.230">
    <property type="match status" value="1"/>
</dbReference>
<dbReference type="InterPro" id="IPR014783">
    <property type="entry name" value="Cu2_ascorb_mOase_CS-2"/>
</dbReference>
<proteinExistence type="inferred from homology"/>
<evidence type="ECO:0000256" key="4">
    <source>
        <dbReference type="ARBA" id="ARBA00012689"/>
    </source>
</evidence>
<dbReference type="EMBL" id="AJWK01030723">
    <property type="status" value="NOT_ANNOTATED_CDS"/>
    <property type="molecule type" value="Genomic_DNA"/>
</dbReference>
<feature type="signal peptide" evidence="14">
    <location>
        <begin position="1"/>
        <end position="25"/>
    </location>
</feature>
<evidence type="ECO:0000256" key="11">
    <source>
        <dbReference type="ARBA" id="ARBA00023157"/>
    </source>
</evidence>
<evidence type="ECO:0000259" key="15">
    <source>
        <dbReference type="Pfam" id="PF01082"/>
    </source>
</evidence>
<dbReference type="InterPro" id="IPR014784">
    <property type="entry name" value="Cu2_ascorb_mOase-like_C"/>
</dbReference>
<keyword evidence="10" id="KW-0503">Monooxygenase</keyword>
<name>A0A1B0GKM8_LUTLO</name>
<keyword evidence="12" id="KW-0325">Glycoprotein</keyword>
<dbReference type="AlphaFoldDB" id="A0A1B0GKM8"/>
<evidence type="ECO:0000256" key="9">
    <source>
        <dbReference type="ARBA" id="ARBA00023008"/>
    </source>
</evidence>
<keyword evidence="6" id="KW-0479">Metal-binding</keyword>
<evidence type="ECO:0000256" key="13">
    <source>
        <dbReference type="ARBA" id="ARBA00048431"/>
    </source>
</evidence>
<dbReference type="FunFam" id="2.60.120.310:FF:000005">
    <property type="entry name" value="Peptidylglycine alpha-hydroxylating monooxygenase"/>
    <property type="match status" value="1"/>
</dbReference>
<evidence type="ECO:0000256" key="10">
    <source>
        <dbReference type="ARBA" id="ARBA00023033"/>
    </source>
</evidence>
<dbReference type="GO" id="GO:0005576">
    <property type="term" value="C:extracellular region"/>
    <property type="evidence" value="ECO:0007669"/>
    <property type="project" value="UniProtKB-SubCell"/>
</dbReference>
<dbReference type="GO" id="GO:0005507">
    <property type="term" value="F:copper ion binding"/>
    <property type="evidence" value="ECO:0007669"/>
    <property type="project" value="InterPro"/>
</dbReference>
<evidence type="ECO:0000256" key="2">
    <source>
        <dbReference type="ARBA" id="ARBA00004613"/>
    </source>
</evidence>
<comment type="similarity">
    <text evidence="3">Belongs to the copper type II ascorbate-dependent monooxygenase family.</text>
</comment>
<dbReference type="EnsemblMetazoa" id="LLOJ008999-RA">
    <property type="protein sequence ID" value="LLOJ008999-PA"/>
    <property type="gene ID" value="LLOJ008999"/>
</dbReference>
<comment type="catalytic activity">
    <reaction evidence="13">
        <text>a [peptide]-C-terminal glycine + 2 L-ascorbate + O2 = a [peptide]-C-terminal (2S)-2-hydroxyglycine + 2 monodehydro-L-ascorbate radical + H2O</text>
        <dbReference type="Rhea" id="RHEA:21452"/>
        <dbReference type="Rhea" id="RHEA-COMP:13486"/>
        <dbReference type="Rhea" id="RHEA-COMP:15321"/>
        <dbReference type="ChEBI" id="CHEBI:15377"/>
        <dbReference type="ChEBI" id="CHEBI:15379"/>
        <dbReference type="ChEBI" id="CHEBI:38290"/>
        <dbReference type="ChEBI" id="CHEBI:59513"/>
        <dbReference type="ChEBI" id="CHEBI:137000"/>
        <dbReference type="ChEBI" id="CHEBI:142768"/>
        <dbReference type="EC" id="1.14.17.3"/>
    </reaction>
</comment>
<evidence type="ECO:0000256" key="8">
    <source>
        <dbReference type="ARBA" id="ARBA00023002"/>
    </source>
</evidence>
<evidence type="ECO:0000256" key="5">
    <source>
        <dbReference type="ARBA" id="ARBA00022525"/>
    </source>
</evidence>
<evidence type="ECO:0000256" key="7">
    <source>
        <dbReference type="ARBA" id="ARBA00022729"/>
    </source>
</evidence>
<keyword evidence="11" id="KW-1015">Disulfide bond</keyword>
<dbReference type="GO" id="GO:0004504">
    <property type="term" value="F:peptidylglycine monooxygenase activity"/>
    <property type="evidence" value="ECO:0007669"/>
    <property type="project" value="UniProtKB-EC"/>
</dbReference>
<comment type="subcellular location">
    <subcellularLocation>
        <location evidence="2">Secreted</location>
    </subcellularLocation>
</comment>
<keyword evidence="9" id="KW-0186">Copper</keyword>
<dbReference type="PANTHER" id="PTHR10680:SF14">
    <property type="entry name" value="PEPTIDYL-GLYCINE ALPHA-AMIDATING MONOOXYGENASE"/>
    <property type="match status" value="1"/>
</dbReference>
<keyword evidence="5" id="KW-0964">Secreted</keyword>
<sequence>MELFHMVLRITCGIILVSLVRMTMAKHAPIGRYPILMPNVHPDRPELYLCTPVKVDYTKNYYIVGFEPNATMNTAHHMLLYGCGKPGTNRPVWDCGEMSRHMMMNEYDDESFSPCGKGAHSQIIYAWARDAPKLELPDGVGFKVGLDSPIKYIILQVHYAHVDQFKDGSRDDSGIFIHYTLEPMPKQAGVLLLGTAGEILPHSVEKMEASCDITEHKEIHPFAYRTHTHGLGKVVSGYRVRRDDQGVDHWTLLGKRDPLTPQMFYPVENREPIRFGDRLAARCTMKSDRDTITRIGATNEDEMCNFYLMYYVNNDEPLNTKYCFSMGPPQYRWEFPSSDLNNIPDIAASTL</sequence>
<dbReference type="PROSITE" id="PS00085">
    <property type="entry name" value="CU2_MONOOXYGENASE_2"/>
    <property type="match status" value="1"/>
</dbReference>
<dbReference type="InterPro" id="IPR024548">
    <property type="entry name" value="Cu2_monoox_C"/>
</dbReference>
<dbReference type="InterPro" id="IPR000323">
    <property type="entry name" value="Cu2_ascorb_mOase_N"/>
</dbReference>
<dbReference type="Gene3D" id="2.60.120.310">
    <property type="entry name" value="Copper type II, ascorbate-dependent monooxygenase, N-terminal domain"/>
    <property type="match status" value="1"/>
</dbReference>
<evidence type="ECO:0000256" key="3">
    <source>
        <dbReference type="ARBA" id="ARBA00010676"/>
    </source>
</evidence>
<evidence type="ECO:0000259" key="16">
    <source>
        <dbReference type="Pfam" id="PF03712"/>
    </source>
</evidence>
<evidence type="ECO:0000256" key="1">
    <source>
        <dbReference type="ARBA" id="ARBA00001973"/>
    </source>
</evidence>
<reference evidence="17" key="1">
    <citation type="submission" date="2020-05" db="UniProtKB">
        <authorList>
            <consortium name="EnsemblMetazoa"/>
        </authorList>
    </citation>
    <scope>IDENTIFICATION</scope>
    <source>
        <strain evidence="17">Jacobina</strain>
    </source>
</reference>
<accession>A0A1B0GKM8</accession>
<dbReference type="Pfam" id="PF03712">
    <property type="entry name" value="Cu2_monoox_C"/>
    <property type="match status" value="1"/>
</dbReference>
<dbReference type="Proteomes" id="UP000092461">
    <property type="component" value="Unassembled WGS sequence"/>
</dbReference>
<evidence type="ECO:0000256" key="14">
    <source>
        <dbReference type="SAM" id="SignalP"/>
    </source>
</evidence>
<keyword evidence="7 14" id="KW-0732">Signal</keyword>
<evidence type="ECO:0000313" key="17">
    <source>
        <dbReference type="EnsemblMetazoa" id="LLOJ008999-PA"/>
    </source>
</evidence>
<dbReference type="VEuPathDB" id="VectorBase:LLOJ008999"/>
<dbReference type="InterPro" id="IPR008977">
    <property type="entry name" value="PHM/PNGase_F_dom_sf"/>
</dbReference>
<evidence type="ECO:0000313" key="18">
    <source>
        <dbReference type="Proteomes" id="UP000092461"/>
    </source>
</evidence>
<evidence type="ECO:0000256" key="6">
    <source>
        <dbReference type="ARBA" id="ARBA00022723"/>
    </source>
</evidence>
<keyword evidence="8" id="KW-0560">Oxidoreductase</keyword>
<dbReference type="FunFam" id="2.60.120.230:FF:000002">
    <property type="entry name" value="Peptidyl-glycine alpha-amidating monooxygenase B"/>
    <property type="match status" value="1"/>
</dbReference>